<gene>
    <name evidence="8" type="ORF">J2S02_001078</name>
</gene>
<dbReference type="PANTHER" id="PTHR41335:SF1">
    <property type="entry name" value="MEMBRANE PROTEIN"/>
    <property type="match status" value="1"/>
</dbReference>
<evidence type="ECO:0000256" key="4">
    <source>
        <dbReference type="ARBA" id="ARBA00023136"/>
    </source>
</evidence>
<dbReference type="EMBL" id="JAUSTZ010000002">
    <property type="protein sequence ID" value="MDQ0224749.1"/>
    <property type="molecule type" value="Genomic_DNA"/>
</dbReference>
<evidence type="ECO:0000259" key="7">
    <source>
        <dbReference type="Pfam" id="PF06305"/>
    </source>
</evidence>
<evidence type="ECO:0000313" key="8">
    <source>
        <dbReference type="EMBL" id="MDQ0224749.1"/>
    </source>
</evidence>
<comment type="caution">
    <text evidence="8">The sequence shown here is derived from an EMBL/GenBank/DDBJ whole genome shotgun (WGS) entry which is preliminary data.</text>
</comment>
<evidence type="ECO:0000256" key="5">
    <source>
        <dbReference type="SAM" id="Coils"/>
    </source>
</evidence>
<keyword evidence="3 6" id="KW-1133">Transmembrane helix</keyword>
<dbReference type="Proteomes" id="UP001232245">
    <property type="component" value="Unassembled WGS sequence"/>
</dbReference>
<organism evidence="8 9">
    <name type="scientific">Metabacillus niabensis</name>
    <dbReference type="NCBI Taxonomy" id="324854"/>
    <lineage>
        <taxon>Bacteria</taxon>
        <taxon>Bacillati</taxon>
        <taxon>Bacillota</taxon>
        <taxon>Bacilli</taxon>
        <taxon>Bacillales</taxon>
        <taxon>Bacillaceae</taxon>
        <taxon>Metabacillus</taxon>
    </lineage>
</organism>
<evidence type="ECO:0000313" key="9">
    <source>
        <dbReference type="Proteomes" id="UP001232245"/>
    </source>
</evidence>
<dbReference type="Pfam" id="PF06305">
    <property type="entry name" value="LapA_dom"/>
    <property type="match status" value="1"/>
</dbReference>
<accession>A0ABT9YYF0</accession>
<evidence type="ECO:0000256" key="1">
    <source>
        <dbReference type="ARBA" id="ARBA00022475"/>
    </source>
</evidence>
<feature type="coiled-coil region" evidence="5">
    <location>
        <begin position="64"/>
        <end position="91"/>
    </location>
</feature>
<protein>
    <submittedName>
        <fullName evidence="8">Integral membrane protein</fullName>
    </submittedName>
</protein>
<feature type="transmembrane region" description="Helical" evidence="6">
    <location>
        <begin position="41"/>
        <end position="66"/>
    </location>
</feature>
<keyword evidence="5" id="KW-0175">Coiled coil</keyword>
<dbReference type="RefSeq" id="WP_095303149.1">
    <property type="nucleotide sequence ID" value="NZ_CADEPK010000374.1"/>
</dbReference>
<evidence type="ECO:0000256" key="2">
    <source>
        <dbReference type="ARBA" id="ARBA00022692"/>
    </source>
</evidence>
<dbReference type="InterPro" id="IPR010445">
    <property type="entry name" value="LapA_dom"/>
</dbReference>
<keyword evidence="1" id="KW-1003">Cell membrane</keyword>
<dbReference type="PANTHER" id="PTHR41335">
    <property type="entry name" value="MEMBRANE PROTEIN-RELATED"/>
    <property type="match status" value="1"/>
</dbReference>
<evidence type="ECO:0000256" key="6">
    <source>
        <dbReference type="SAM" id="Phobius"/>
    </source>
</evidence>
<name>A0ABT9YYF0_9BACI</name>
<reference evidence="8 9" key="1">
    <citation type="submission" date="2023-07" db="EMBL/GenBank/DDBJ databases">
        <title>Genomic Encyclopedia of Type Strains, Phase IV (KMG-IV): sequencing the most valuable type-strain genomes for metagenomic binning, comparative biology and taxonomic classification.</title>
        <authorList>
            <person name="Goeker M."/>
        </authorList>
    </citation>
    <scope>NUCLEOTIDE SEQUENCE [LARGE SCALE GENOMIC DNA]</scope>
    <source>
        <strain evidence="8 9">DSM 17723</strain>
    </source>
</reference>
<keyword evidence="2 6" id="KW-0812">Transmembrane</keyword>
<feature type="domain" description="Lipopolysaccharide assembly protein A" evidence="7">
    <location>
        <begin position="24"/>
        <end position="83"/>
    </location>
</feature>
<keyword evidence="9" id="KW-1185">Reference proteome</keyword>
<evidence type="ECO:0000256" key="3">
    <source>
        <dbReference type="ARBA" id="ARBA00022989"/>
    </source>
</evidence>
<sequence length="103" mass="11997">MKRQWSIILAILFALIIAIFAVINVEPVQVDYLFGQAEWPLILIILSSVLMGGFLVALTGFIRIVTLQRKLKQLEKENLRLRDDDKLVQKEKRFDEVVEKEEE</sequence>
<proteinExistence type="predicted"/>
<keyword evidence="4 6" id="KW-0472">Membrane</keyword>